<dbReference type="InterPro" id="IPR016187">
    <property type="entry name" value="CTDL_fold"/>
</dbReference>
<evidence type="ECO:0000256" key="5">
    <source>
        <dbReference type="PROSITE-ProRule" id="PRU00076"/>
    </source>
</evidence>
<protein>
    <submittedName>
        <fullName evidence="7">Neurocan core</fullName>
    </submittedName>
</protein>
<dbReference type="InterPro" id="IPR000742">
    <property type="entry name" value="EGF"/>
</dbReference>
<dbReference type="PROSITE" id="PS00010">
    <property type="entry name" value="ASX_HYDROXYL"/>
    <property type="match status" value="1"/>
</dbReference>
<evidence type="ECO:0000259" key="6">
    <source>
        <dbReference type="PROSITE" id="PS50026"/>
    </source>
</evidence>
<dbReference type="SUPFAM" id="SSF56436">
    <property type="entry name" value="C-type lectin-like"/>
    <property type="match status" value="1"/>
</dbReference>
<keyword evidence="4" id="KW-1015">Disulfide bond</keyword>
<dbReference type="Gene3D" id="2.10.25.10">
    <property type="entry name" value="Laminin"/>
    <property type="match status" value="1"/>
</dbReference>
<dbReference type="PROSITE" id="PS50026">
    <property type="entry name" value="EGF_3"/>
    <property type="match status" value="1"/>
</dbReference>
<dbReference type="SUPFAM" id="SSF57196">
    <property type="entry name" value="EGF/Laminin"/>
    <property type="match status" value="1"/>
</dbReference>
<dbReference type="Proteomes" id="UP000276133">
    <property type="component" value="Unassembled WGS sequence"/>
</dbReference>
<evidence type="ECO:0000256" key="2">
    <source>
        <dbReference type="ARBA" id="ARBA00022729"/>
    </source>
</evidence>
<dbReference type="STRING" id="10195.A0A3M7PM48"/>
<gene>
    <name evidence="7" type="ORF">BpHYR1_006782</name>
</gene>
<dbReference type="SMART" id="SM00179">
    <property type="entry name" value="EGF_CA"/>
    <property type="match status" value="1"/>
</dbReference>
<dbReference type="AlphaFoldDB" id="A0A3M7PM48"/>
<dbReference type="InterPro" id="IPR016186">
    <property type="entry name" value="C-type_lectin-like/link_sf"/>
</dbReference>
<proteinExistence type="predicted"/>
<evidence type="ECO:0000313" key="7">
    <source>
        <dbReference type="EMBL" id="RMZ99717.1"/>
    </source>
</evidence>
<dbReference type="InterPro" id="IPR001881">
    <property type="entry name" value="EGF-like_Ca-bd_dom"/>
</dbReference>
<feature type="domain" description="EGF-like" evidence="6">
    <location>
        <begin position="121"/>
        <end position="157"/>
    </location>
</feature>
<keyword evidence="2" id="KW-0732">Signal</keyword>
<name>A0A3M7PM48_BRAPC</name>
<dbReference type="GO" id="GO:0005509">
    <property type="term" value="F:calcium ion binding"/>
    <property type="evidence" value="ECO:0007669"/>
    <property type="project" value="InterPro"/>
</dbReference>
<keyword evidence="3" id="KW-0677">Repeat</keyword>
<dbReference type="InterPro" id="IPR000152">
    <property type="entry name" value="EGF-type_Asp/Asn_hydroxyl_site"/>
</dbReference>
<evidence type="ECO:0000256" key="1">
    <source>
        <dbReference type="ARBA" id="ARBA00022536"/>
    </source>
</evidence>
<keyword evidence="8" id="KW-1185">Reference proteome</keyword>
<dbReference type="Pfam" id="PF00008">
    <property type="entry name" value="EGF"/>
    <property type="match status" value="1"/>
</dbReference>
<comment type="caution">
    <text evidence="5">Lacks conserved residue(s) required for the propagation of feature annotation.</text>
</comment>
<dbReference type="EMBL" id="REGN01010092">
    <property type="protein sequence ID" value="RMZ99717.1"/>
    <property type="molecule type" value="Genomic_DNA"/>
</dbReference>
<dbReference type="Gene3D" id="3.10.100.10">
    <property type="entry name" value="Mannose-Binding Protein A, subunit A"/>
    <property type="match status" value="1"/>
</dbReference>
<dbReference type="FunFam" id="2.10.25.10:FF:000066">
    <property type="entry name" value="FAT atypical cadherin 4"/>
    <property type="match status" value="1"/>
</dbReference>
<evidence type="ECO:0000313" key="8">
    <source>
        <dbReference type="Proteomes" id="UP000276133"/>
    </source>
</evidence>
<keyword evidence="1 5" id="KW-0245">EGF-like domain</keyword>
<sequence length="310" mass="36009">MPCYIEIIVHLDIRKALRTNTQFYWNIDSKVMKKKISLESNNAGSFKLQTGKDVPFFNFSLVPQSSPLKLSKINCFGQCLRNEFCSFVVFKNGICSLHTEYALTRLVNNPSLSVVYKKEFIINHCSNTPCMNGATCVNKLDEYVCLCDLGYFGKKKKIVLSCDKNINNYYCETDYYRLNETDGCKPCMSDFTTYNNYPFNCYKREYVNRDYESVNSYCRDLNSFLWTPKTRTERNIFASNRAWVNSKITYVGEPFVWPDGLRVYEMGDGEPNNGGGNIYLLHENALIYHENYFHDVHSNEPLTTICQQLN</sequence>
<evidence type="ECO:0000256" key="4">
    <source>
        <dbReference type="ARBA" id="ARBA00023157"/>
    </source>
</evidence>
<accession>A0A3M7PM48</accession>
<dbReference type="SMART" id="SM00181">
    <property type="entry name" value="EGF"/>
    <property type="match status" value="1"/>
</dbReference>
<comment type="caution">
    <text evidence="7">The sequence shown here is derived from an EMBL/GenBank/DDBJ whole genome shotgun (WGS) entry which is preliminary data.</text>
</comment>
<dbReference type="OrthoDB" id="283575at2759"/>
<organism evidence="7 8">
    <name type="scientific">Brachionus plicatilis</name>
    <name type="common">Marine rotifer</name>
    <name type="synonym">Brachionus muelleri</name>
    <dbReference type="NCBI Taxonomy" id="10195"/>
    <lineage>
        <taxon>Eukaryota</taxon>
        <taxon>Metazoa</taxon>
        <taxon>Spiralia</taxon>
        <taxon>Gnathifera</taxon>
        <taxon>Rotifera</taxon>
        <taxon>Eurotatoria</taxon>
        <taxon>Monogononta</taxon>
        <taxon>Pseudotrocha</taxon>
        <taxon>Ploima</taxon>
        <taxon>Brachionidae</taxon>
        <taxon>Brachionus</taxon>
    </lineage>
</organism>
<reference evidence="7 8" key="1">
    <citation type="journal article" date="2018" name="Sci. Rep.">
        <title>Genomic signatures of local adaptation to the degree of environmental predictability in rotifers.</title>
        <authorList>
            <person name="Franch-Gras L."/>
            <person name="Hahn C."/>
            <person name="Garcia-Roger E.M."/>
            <person name="Carmona M.J."/>
            <person name="Serra M."/>
            <person name="Gomez A."/>
        </authorList>
    </citation>
    <scope>NUCLEOTIDE SEQUENCE [LARGE SCALE GENOMIC DNA]</scope>
    <source>
        <strain evidence="7">HYR1</strain>
    </source>
</reference>
<evidence type="ECO:0000256" key="3">
    <source>
        <dbReference type="ARBA" id="ARBA00022737"/>
    </source>
</evidence>
<dbReference type="CDD" id="cd00054">
    <property type="entry name" value="EGF_CA"/>
    <property type="match status" value="1"/>
</dbReference>